<organism evidence="2 3">
    <name type="scientific">Heligmosomoides polygyrus</name>
    <name type="common">Parasitic roundworm</name>
    <dbReference type="NCBI Taxonomy" id="6339"/>
    <lineage>
        <taxon>Eukaryota</taxon>
        <taxon>Metazoa</taxon>
        <taxon>Ecdysozoa</taxon>
        <taxon>Nematoda</taxon>
        <taxon>Chromadorea</taxon>
        <taxon>Rhabditida</taxon>
        <taxon>Rhabditina</taxon>
        <taxon>Rhabditomorpha</taxon>
        <taxon>Strongyloidea</taxon>
        <taxon>Heligmosomidae</taxon>
        <taxon>Heligmosomoides</taxon>
    </lineage>
</organism>
<dbReference type="AlphaFoldDB" id="A0A183GX05"/>
<evidence type="ECO:0000313" key="3">
    <source>
        <dbReference type="WBParaSite" id="HPBE_0002722501-mRNA-1"/>
    </source>
</evidence>
<keyword evidence="2" id="KW-1185">Reference proteome</keyword>
<name>A0A183GX05_HELPZ</name>
<accession>A0A183GX05</accession>
<protein>
    <submittedName>
        <fullName evidence="1 3">Uncharacterized protein</fullName>
    </submittedName>
</protein>
<proteinExistence type="predicted"/>
<dbReference type="WBParaSite" id="HPBE_0002722501-mRNA-1">
    <property type="protein sequence ID" value="HPBE_0002722501-mRNA-1"/>
    <property type="gene ID" value="HPBE_0002722501"/>
</dbReference>
<reference evidence="3" key="2">
    <citation type="submission" date="2019-09" db="UniProtKB">
        <authorList>
            <consortium name="WormBaseParasite"/>
        </authorList>
    </citation>
    <scope>IDENTIFICATION</scope>
</reference>
<evidence type="ECO:0000313" key="1">
    <source>
        <dbReference type="EMBL" id="VDP62033.1"/>
    </source>
</evidence>
<reference evidence="1 2" key="1">
    <citation type="submission" date="2018-11" db="EMBL/GenBank/DDBJ databases">
        <authorList>
            <consortium name="Pathogen Informatics"/>
        </authorList>
    </citation>
    <scope>NUCLEOTIDE SEQUENCE [LARGE SCALE GENOMIC DNA]</scope>
</reference>
<dbReference type="EMBL" id="UZAH01042588">
    <property type="protein sequence ID" value="VDP62033.1"/>
    <property type="molecule type" value="Genomic_DNA"/>
</dbReference>
<evidence type="ECO:0000313" key="2">
    <source>
        <dbReference type="Proteomes" id="UP000050761"/>
    </source>
</evidence>
<gene>
    <name evidence="1" type="ORF">HPBE_LOCUS27224</name>
</gene>
<dbReference type="OrthoDB" id="5830034at2759"/>
<accession>A0A3P8IWU3</accession>
<sequence length="67" mass="7672">MSLSLLDKLKESDNFSSHGMATHTDAPHCRVCERSYDGSQHFGIEVSHGKEWEDSIILQPNQKYCIY</sequence>
<dbReference type="Proteomes" id="UP000050761">
    <property type="component" value="Unassembled WGS sequence"/>
</dbReference>